<feature type="compositionally biased region" description="Low complexity" evidence="23">
    <location>
        <begin position="361"/>
        <end position="370"/>
    </location>
</feature>
<dbReference type="InterPro" id="IPR012677">
    <property type="entry name" value="Nucleotide-bd_a/b_plait_sf"/>
</dbReference>
<evidence type="ECO:0000256" key="4">
    <source>
        <dbReference type="ARBA" id="ARBA00022454"/>
    </source>
</evidence>
<evidence type="ECO:0000256" key="11">
    <source>
        <dbReference type="ARBA" id="ARBA00022843"/>
    </source>
</evidence>
<evidence type="ECO:0000256" key="21">
    <source>
        <dbReference type="ARBA" id="ARBA00073773"/>
    </source>
</evidence>
<comment type="caution">
    <text evidence="25">The sequence shown here is derived from an EMBL/GenBank/DDBJ whole genome shotgun (WGS) entry which is preliminary data.</text>
</comment>
<evidence type="ECO:0000313" key="25">
    <source>
        <dbReference type="EMBL" id="KAG8198919.1"/>
    </source>
</evidence>
<sequence length="443" mass="50312">MADEDFQQQLELEKLEQEKKERVAAGTDPYTYVDPNNGSVFEWDHAKKAWFPKVDDDFIAKYQENYSYQEPEGESKKEDDAAEKATKGEKRKANDPCWFQVDDDRNTNVYVSGFPSDITEEEFVEFMGKCGMVMKDPDTMKYKIKLYRDKDGTIKGDGRCCYIKIESVKLALDILDGYLFKGKHPIHVERAQFELKGQYDPTKKPKKKKPKDKEKLQKKLDKLFDWRPDKLRGQRSKNENTVIIKNMFEPKEFDQDATLLLDYQNDIREECSKCGEVKKVVIYDRNPEGVVGVTFTEPEMADECINLMNNRWFASRQLTAETWDGKARYKVFETEEELQKRLDNWDKYLDEKDDQEAAAKLAAAAASSSQPYTNSGAATSSTSQPYTNSGAASSSQPHKTSDSGSASHDSQPPGVEKLNVPSSAYELAGDTDSSGDSGDEGGR</sequence>
<dbReference type="GO" id="GO:0005686">
    <property type="term" value="C:U2 snRNP"/>
    <property type="evidence" value="ECO:0007669"/>
    <property type="project" value="TreeGrafter"/>
</dbReference>
<dbReference type="PANTHER" id="PTHR15608">
    <property type="entry name" value="SPLICING FACTOR U2AF-ASSOCIATED PROTEIN 2"/>
    <property type="match status" value="1"/>
</dbReference>
<feature type="compositionally biased region" description="Basic and acidic residues" evidence="23">
    <location>
        <begin position="73"/>
        <end position="89"/>
    </location>
</feature>
<dbReference type="SUPFAM" id="SSF54928">
    <property type="entry name" value="RNA-binding domain, RBD"/>
    <property type="match status" value="2"/>
</dbReference>
<evidence type="ECO:0000256" key="9">
    <source>
        <dbReference type="ARBA" id="ARBA00022737"/>
    </source>
</evidence>
<dbReference type="PANTHER" id="PTHR15608:SF0">
    <property type="entry name" value="HIV TAT-SPECIFIC FACTOR 1"/>
    <property type="match status" value="1"/>
</dbReference>
<accession>A0AAV6VQL4</accession>
<protein>
    <recommendedName>
        <fullName evidence="21">17S U2 SnRNP complex component HTATSF1</fullName>
    </recommendedName>
</protein>
<dbReference type="Pfam" id="PF00076">
    <property type="entry name" value="RRM_1"/>
    <property type="match status" value="2"/>
</dbReference>
<evidence type="ECO:0000256" key="8">
    <source>
        <dbReference type="ARBA" id="ARBA00022728"/>
    </source>
</evidence>
<comment type="subcellular location">
    <subcellularLocation>
        <location evidence="2">Chromosome</location>
    </subcellularLocation>
    <subcellularLocation>
        <location evidence="1">Nucleus</location>
    </subcellularLocation>
</comment>
<dbReference type="PROSITE" id="PS50102">
    <property type="entry name" value="RRM"/>
    <property type="match status" value="1"/>
</dbReference>
<evidence type="ECO:0000256" key="19">
    <source>
        <dbReference type="ARBA" id="ARBA00023242"/>
    </source>
</evidence>
<evidence type="ECO:0000256" key="2">
    <source>
        <dbReference type="ARBA" id="ARBA00004286"/>
    </source>
</evidence>
<keyword evidence="13" id="KW-0007">Acetylation</keyword>
<dbReference type="CDD" id="cd12282">
    <property type="entry name" value="RRM2_TatSF1_like"/>
    <property type="match status" value="1"/>
</dbReference>
<dbReference type="FunFam" id="3.30.70.330:FF:000105">
    <property type="entry name" value="HIV Tat-specific factor 1 homolog"/>
    <property type="match status" value="1"/>
</dbReference>
<dbReference type="GO" id="GO:0006281">
    <property type="term" value="P:DNA repair"/>
    <property type="evidence" value="ECO:0007669"/>
    <property type="project" value="UniProtKB-KW"/>
</dbReference>
<keyword evidence="10" id="KW-0227">DNA damage</keyword>
<feature type="region of interest" description="Disordered" evidence="23">
    <location>
        <begin position="361"/>
        <end position="443"/>
    </location>
</feature>
<keyword evidence="17" id="KW-0508">mRNA splicing</keyword>
<keyword evidence="14" id="KW-0805">Transcription regulation</keyword>
<keyword evidence="12 22" id="KW-0694">RNA-binding</keyword>
<comment type="similarity">
    <text evidence="3">Belongs to the HTATSF1 family.</text>
</comment>
<evidence type="ECO:0000256" key="6">
    <source>
        <dbReference type="ARBA" id="ARBA00022553"/>
    </source>
</evidence>
<keyword evidence="6" id="KW-0597">Phosphoprotein</keyword>
<evidence type="ECO:0000256" key="5">
    <source>
        <dbReference type="ARBA" id="ARBA00022499"/>
    </source>
</evidence>
<reference evidence="25 26" key="1">
    <citation type="journal article" date="2022" name="Nat. Ecol. Evol.">
        <title>A masculinizing supergene underlies an exaggerated male reproductive morph in a spider.</title>
        <authorList>
            <person name="Hendrickx F."/>
            <person name="De Corte Z."/>
            <person name="Sonet G."/>
            <person name="Van Belleghem S.M."/>
            <person name="Kostlbacher S."/>
            <person name="Vangestel C."/>
        </authorList>
    </citation>
    <scope>NUCLEOTIDE SEQUENCE [LARGE SCALE GENOMIC DNA]</scope>
    <source>
        <strain evidence="25">W744_W776</strain>
    </source>
</reference>
<evidence type="ECO:0000256" key="15">
    <source>
        <dbReference type="ARBA" id="ARBA00023159"/>
    </source>
</evidence>
<keyword evidence="9" id="KW-0677">Repeat</keyword>
<keyword evidence="16" id="KW-0804">Transcription</keyword>
<evidence type="ECO:0000256" key="1">
    <source>
        <dbReference type="ARBA" id="ARBA00004123"/>
    </source>
</evidence>
<dbReference type="AlphaFoldDB" id="A0AAV6VQL4"/>
<proteinExistence type="inferred from homology"/>
<keyword evidence="4" id="KW-0158">Chromosome</keyword>
<evidence type="ECO:0000313" key="26">
    <source>
        <dbReference type="Proteomes" id="UP000827092"/>
    </source>
</evidence>
<dbReference type="GO" id="GO:0000398">
    <property type="term" value="P:mRNA splicing, via spliceosome"/>
    <property type="evidence" value="ECO:0007669"/>
    <property type="project" value="InterPro"/>
</dbReference>
<dbReference type="GO" id="GO:0005684">
    <property type="term" value="C:U2-type spliceosomal complex"/>
    <property type="evidence" value="ECO:0007669"/>
    <property type="project" value="TreeGrafter"/>
</dbReference>
<gene>
    <name evidence="25" type="ORF">JTE90_015129</name>
</gene>
<name>A0AAV6VQL4_9ARAC</name>
<comment type="subunit">
    <text evidence="20">Component of the 17S U2 SnRNP complex, a ribonucleoprotein complex that contains small nuclear RNA (snRNA) U2 and a number of specific proteins. Within the 17S U2 SnRNP complex, interacts (via UHM region) directly with SF3B1. Component of a complex which is at least composed of HTATSF1/Tat-SF1, the P-TEFb complex components CDK9 and CCNT1, RNA polymerase II, SUPT5H, and NCL/nucleolin. Interacts with GTF2F2/RAP30 and POLR2A. Interacts with TCERG1/CA150. Interacts with (poly-ADP-ribosylated) RPA1; promoting HTATSF1 recruitment to DNA damage sites. Interacts (when phosphorylated) with TOPBP1; promoting recruitment of TOPBP1 to DNA damage sites during S-phase.</text>
</comment>
<dbReference type="Proteomes" id="UP000827092">
    <property type="component" value="Unassembled WGS sequence"/>
</dbReference>
<feature type="compositionally biased region" description="Polar residues" evidence="23">
    <location>
        <begin position="371"/>
        <end position="410"/>
    </location>
</feature>
<dbReference type="EMBL" id="JAFNEN010000034">
    <property type="protein sequence ID" value="KAG8198919.1"/>
    <property type="molecule type" value="Genomic_DNA"/>
</dbReference>
<keyword evidence="5" id="KW-1017">Isopeptide bond</keyword>
<evidence type="ECO:0000256" key="16">
    <source>
        <dbReference type="ARBA" id="ARBA00023163"/>
    </source>
</evidence>
<keyword evidence="11" id="KW-0832">Ubl conjugation</keyword>
<keyword evidence="18" id="KW-0234">DNA repair</keyword>
<dbReference type="InterPro" id="IPR000504">
    <property type="entry name" value="RRM_dom"/>
</dbReference>
<evidence type="ECO:0000256" key="22">
    <source>
        <dbReference type="PROSITE-ProRule" id="PRU00176"/>
    </source>
</evidence>
<evidence type="ECO:0000256" key="13">
    <source>
        <dbReference type="ARBA" id="ARBA00022990"/>
    </source>
</evidence>
<keyword evidence="7" id="KW-0507">mRNA processing</keyword>
<evidence type="ECO:0000256" key="23">
    <source>
        <dbReference type="SAM" id="MobiDB-lite"/>
    </source>
</evidence>
<evidence type="ECO:0000256" key="12">
    <source>
        <dbReference type="ARBA" id="ARBA00022884"/>
    </source>
</evidence>
<organism evidence="25 26">
    <name type="scientific">Oedothorax gibbosus</name>
    <dbReference type="NCBI Taxonomy" id="931172"/>
    <lineage>
        <taxon>Eukaryota</taxon>
        <taxon>Metazoa</taxon>
        <taxon>Ecdysozoa</taxon>
        <taxon>Arthropoda</taxon>
        <taxon>Chelicerata</taxon>
        <taxon>Arachnida</taxon>
        <taxon>Araneae</taxon>
        <taxon>Araneomorphae</taxon>
        <taxon>Entelegynae</taxon>
        <taxon>Araneoidea</taxon>
        <taxon>Linyphiidae</taxon>
        <taxon>Erigoninae</taxon>
        <taxon>Oedothorax</taxon>
    </lineage>
</organism>
<keyword evidence="8" id="KW-0747">Spliceosome</keyword>
<dbReference type="FunFam" id="3.30.70.330:FF:000202">
    <property type="entry name" value="HIV Tat-specific factor 1"/>
    <property type="match status" value="1"/>
</dbReference>
<feature type="region of interest" description="Disordered" evidence="23">
    <location>
        <begin position="65"/>
        <end position="89"/>
    </location>
</feature>
<dbReference type="InterPro" id="IPR034393">
    <property type="entry name" value="TatSF1-like"/>
</dbReference>
<keyword evidence="15" id="KW-0010">Activator</keyword>
<keyword evidence="19" id="KW-0539">Nucleus</keyword>
<evidence type="ECO:0000256" key="3">
    <source>
        <dbReference type="ARBA" id="ARBA00007747"/>
    </source>
</evidence>
<evidence type="ECO:0000256" key="7">
    <source>
        <dbReference type="ARBA" id="ARBA00022664"/>
    </source>
</evidence>
<evidence type="ECO:0000259" key="24">
    <source>
        <dbReference type="PROSITE" id="PS50102"/>
    </source>
</evidence>
<dbReference type="GO" id="GO:0005694">
    <property type="term" value="C:chromosome"/>
    <property type="evidence" value="ECO:0007669"/>
    <property type="project" value="UniProtKB-SubCell"/>
</dbReference>
<feature type="domain" description="RRM" evidence="24">
    <location>
        <begin position="107"/>
        <end position="193"/>
    </location>
</feature>
<evidence type="ECO:0000256" key="17">
    <source>
        <dbReference type="ARBA" id="ARBA00023187"/>
    </source>
</evidence>
<dbReference type="InterPro" id="IPR034392">
    <property type="entry name" value="TatSF1-like_RRM1"/>
</dbReference>
<evidence type="ECO:0000256" key="20">
    <source>
        <dbReference type="ARBA" id="ARBA00062124"/>
    </source>
</evidence>
<dbReference type="InterPro" id="IPR035979">
    <property type="entry name" value="RBD_domain_sf"/>
</dbReference>
<dbReference type="CDD" id="cd12281">
    <property type="entry name" value="RRM1_TatSF1_like"/>
    <property type="match status" value="1"/>
</dbReference>
<dbReference type="SMART" id="SM00360">
    <property type="entry name" value="RRM"/>
    <property type="match status" value="2"/>
</dbReference>
<evidence type="ECO:0000256" key="10">
    <source>
        <dbReference type="ARBA" id="ARBA00022763"/>
    </source>
</evidence>
<dbReference type="Gene3D" id="3.30.70.330">
    <property type="match status" value="2"/>
</dbReference>
<evidence type="ECO:0000256" key="14">
    <source>
        <dbReference type="ARBA" id="ARBA00023015"/>
    </source>
</evidence>
<evidence type="ECO:0000256" key="18">
    <source>
        <dbReference type="ARBA" id="ARBA00023204"/>
    </source>
</evidence>
<dbReference type="GO" id="GO:0003723">
    <property type="term" value="F:RNA binding"/>
    <property type="evidence" value="ECO:0007669"/>
    <property type="project" value="UniProtKB-UniRule"/>
</dbReference>
<keyword evidence="26" id="KW-1185">Reference proteome</keyword>